<dbReference type="Gene3D" id="3.40.50.12780">
    <property type="entry name" value="N-terminal domain of ligase-like"/>
    <property type="match status" value="1"/>
</dbReference>
<dbReference type="InterPro" id="IPR020845">
    <property type="entry name" value="AMP-binding_CS"/>
</dbReference>
<dbReference type="PROSITE" id="PS00455">
    <property type="entry name" value="AMP_BINDING"/>
    <property type="match status" value="1"/>
</dbReference>
<dbReference type="InterPro" id="IPR042099">
    <property type="entry name" value="ANL_N_sf"/>
</dbReference>
<evidence type="ECO:0000313" key="3">
    <source>
        <dbReference type="Proteomes" id="UP000033434"/>
    </source>
</evidence>
<dbReference type="PATRIC" id="fig|1129367.4.peg.4141"/>
<name>A0A0F6A996_9GAMM</name>
<dbReference type="GO" id="GO:0005737">
    <property type="term" value="C:cytoplasm"/>
    <property type="evidence" value="ECO:0007669"/>
    <property type="project" value="TreeGrafter"/>
</dbReference>
<sequence length="482" mass="53450">MNIVKELLKAPRSNNALYVGGKHYSYDSLQHIASSIMIQLQDDTGPIGILCYRDISYYALVYGCAMSERTFVPLGVKFPINRLISVIEQSGIRQIAYSESYQHIATELKEALPNVTFYCADSPTQTANLSLPLSDIIGNHPAYILFTSGSTGQPKGVPISYANLNSYLGYMINYLGLDETDKVSQLFDPTFDLSIHDIFVTWLSGACLYVLPEEAMIAPGKFVKKHDLTVWFSVPSTAAIMGKLGMLKPDSYPSLKFSLFCGEPLPIALATQFQQAASNSTVINLYGPTEATIACSLHVFNAKRSYAHCYTPIGKPFPHMHFSLTDQNELLISGPQVFSGYINNVEKTNSCLVKINNKSCYHSGDIVKYNKMDELEYVSRSDDQVKIQGYRIELSEIDTLAKSILSNPLVQSVATPRGAPQSITLFICGNADKELEQIAIKKLKAKVPAYMVPKNIYWLDSMPLNSNGKIDKLALYAMLEKK</sequence>
<reference evidence="2 3" key="1">
    <citation type="journal article" date="2015" name="BMC Genomics">
        <title>Genome mining reveals unlocked bioactive potential of marine Gram-negative bacteria.</title>
        <authorList>
            <person name="Machado H."/>
            <person name="Sonnenschein E.C."/>
            <person name="Melchiorsen J."/>
            <person name="Gram L."/>
        </authorList>
    </citation>
    <scope>NUCLEOTIDE SEQUENCE [LARGE SCALE GENOMIC DNA]</scope>
    <source>
        <strain evidence="2 3">S4054</strain>
    </source>
</reference>
<dbReference type="GO" id="GO:0031177">
    <property type="term" value="F:phosphopantetheine binding"/>
    <property type="evidence" value="ECO:0007669"/>
    <property type="project" value="TreeGrafter"/>
</dbReference>
<dbReference type="PANTHER" id="PTHR45527:SF1">
    <property type="entry name" value="FATTY ACID SYNTHASE"/>
    <property type="match status" value="1"/>
</dbReference>
<evidence type="ECO:0000313" key="2">
    <source>
        <dbReference type="EMBL" id="KKE81969.1"/>
    </source>
</evidence>
<dbReference type="SUPFAM" id="SSF56801">
    <property type="entry name" value="Acetyl-CoA synthetase-like"/>
    <property type="match status" value="1"/>
</dbReference>
<dbReference type="InterPro" id="IPR045851">
    <property type="entry name" value="AMP-bd_C_sf"/>
</dbReference>
<organism evidence="2 3">
    <name type="scientific">Pseudoalteromonas luteoviolacea S4054</name>
    <dbReference type="NCBI Taxonomy" id="1129367"/>
    <lineage>
        <taxon>Bacteria</taxon>
        <taxon>Pseudomonadati</taxon>
        <taxon>Pseudomonadota</taxon>
        <taxon>Gammaproteobacteria</taxon>
        <taxon>Alteromonadales</taxon>
        <taxon>Pseudoalteromonadaceae</taxon>
        <taxon>Pseudoalteromonas</taxon>
    </lineage>
</organism>
<dbReference type="GO" id="GO:0043041">
    <property type="term" value="P:amino acid activation for nonribosomal peptide biosynthetic process"/>
    <property type="evidence" value="ECO:0007669"/>
    <property type="project" value="TreeGrafter"/>
</dbReference>
<accession>A0A0F6A996</accession>
<dbReference type="EMBL" id="AUXW01000172">
    <property type="protein sequence ID" value="KKE81969.1"/>
    <property type="molecule type" value="Genomic_DNA"/>
</dbReference>
<dbReference type="Pfam" id="PF00501">
    <property type="entry name" value="AMP-binding"/>
    <property type="match status" value="1"/>
</dbReference>
<dbReference type="Proteomes" id="UP000033434">
    <property type="component" value="Unassembled WGS sequence"/>
</dbReference>
<evidence type="ECO:0000259" key="1">
    <source>
        <dbReference type="Pfam" id="PF00501"/>
    </source>
</evidence>
<gene>
    <name evidence="2" type="ORF">N479_20340</name>
</gene>
<dbReference type="Gene3D" id="3.30.300.30">
    <property type="match status" value="1"/>
</dbReference>
<dbReference type="GO" id="GO:0044550">
    <property type="term" value="P:secondary metabolite biosynthetic process"/>
    <property type="evidence" value="ECO:0007669"/>
    <property type="project" value="TreeGrafter"/>
</dbReference>
<dbReference type="RefSeq" id="WP_052961088.1">
    <property type="nucleotide sequence ID" value="NZ_AUXW01000172.1"/>
</dbReference>
<dbReference type="PANTHER" id="PTHR45527">
    <property type="entry name" value="NONRIBOSOMAL PEPTIDE SYNTHETASE"/>
    <property type="match status" value="1"/>
</dbReference>
<comment type="caution">
    <text evidence="2">The sequence shown here is derived from an EMBL/GenBank/DDBJ whole genome shotgun (WGS) entry which is preliminary data.</text>
</comment>
<feature type="domain" description="AMP-dependent synthetase/ligase" evidence="1">
    <location>
        <begin position="15"/>
        <end position="341"/>
    </location>
</feature>
<dbReference type="InterPro" id="IPR000873">
    <property type="entry name" value="AMP-dep_synth/lig_dom"/>
</dbReference>
<dbReference type="AlphaFoldDB" id="A0A0F6A996"/>
<protein>
    <recommendedName>
        <fullName evidence="1">AMP-dependent synthetase/ligase domain-containing protein</fullName>
    </recommendedName>
</protein>
<proteinExistence type="predicted"/>